<evidence type="ECO:0000313" key="3">
    <source>
        <dbReference type="EMBL" id="MEI4803743.1"/>
    </source>
</evidence>
<dbReference type="Proteomes" id="UP001372526">
    <property type="component" value="Unassembled WGS sequence"/>
</dbReference>
<feature type="region of interest" description="Disordered" evidence="2">
    <location>
        <begin position="1"/>
        <end position="25"/>
    </location>
</feature>
<accession>A0ABU8FM27</accession>
<evidence type="ECO:0000256" key="2">
    <source>
        <dbReference type="SAM" id="MobiDB-lite"/>
    </source>
</evidence>
<protein>
    <recommendedName>
        <fullName evidence="5">NADH dehydrogenase</fullName>
    </recommendedName>
</protein>
<evidence type="ECO:0008006" key="5">
    <source>
        <dbReference type="Google" id="ProtNLM"/>
    </source>
</evidence>
<comment type="caution">
    <text evidence="3">The sequence shown here is derived from an EMBL/GenBank/DDBJ whole genome shotgun (WGS) entry which is preliminary data.</text>
</comment>
<reference evidence="3 4" key="1">
    <citation type="submission" date="2024-01" db="EMBL/GenBank/DDBJ databases">
        <title>Seven novel Bacillus-like species.</title>
        <authorList>
            <person name="Liu G."/>
        </authorList>
    </citation>
    <scope>NUCLEOTIDE SEQUENCE [LARGE SCALE GENOMIC DNA]</scope>
    <source>
        <strain evidence="3 4">FJAT-51639</strain>
    </source>
</reference>
<gene>
    <name evidence="3" type="ORF">WAZ07_21360</name>
</gene>
<proteinExistence type="predicted"/>
<feature type="coiled-coil region" evidence="1">
    <location>
        <begin position="33"/>
        <end position="63"/>
    </location>
</feature>
<evidence type="ECO:0000256" key="1">
    <source>
        <dbReference type="SAM" id="Coils"/>
    </source>
</evidence>
<evidence type="ECO:0000313" key="4">
    <source>
        <dbReference type="Proteomes" id="UP001372526"/>
    </source>
</evidence>
<feature type="compositionally biased region" description="Basic and acidic residues" evidence="2">
    <location>
        <begin position="1"/>
        <end position="22"/>
    </location>
</feature>
<dbReference type="RefSeq" id="WP_336474052.1">
    <property type="nucleotide sequence ID" value="NZ_JBAWSX010000017.1"/>
</dbReference>
<keyword evidence="4" id="KW-1185">Reference proteome</keyword>
<sequence length="63" mass="7672">MDDYTKDKKANISIEESKENPPMRRTCATMDMHNKLLEESEEYRKERENIENMTEEYIKNKNK</sequence>
<dbReference type="EMBL" id="JBAWSX010000017">
    <property type="protein sequence ID" value="MEI4803743.1"/>
    <property type="molecule type" value="Genomic_DNA"/>
</dbReference>
<name>A0ABU8FM27_9BACI</name>
<organism evidence="3 4">
    <name type="scientific">Bacillus bruguierae</name>
    <dbReference type="NCBI Taxonomy" id="3127667"/>
    <lineage>
        <taxon>Bacteria</taxon>
        <taxon>Bacillati</taxon>
        <taxon>Bacillota</taxon>
        <taxon>Bacilli</taxon>
        <taxon>Bacillales</taxon>
        <taxon>Bacillaceae</taxon>
        <taxon>Bacillus</taxon>
    </lineage>
</organism>
<keyword evidence="1" id="KW-0175">Coiled coil</keyword>